<name>A0ABW3SUB3_9BACT</name>
<dbReference type="Proteomes" id="UP001597094">
    <property type="component" value="Unassembled WGS sequence"/>
</dbReference>
<evidence type="ECO:0000313" key="3">
    <source>
        <dbReference type="Proteomes" id="UP001597094"/>
    </source>
</evidence>
<keyword evidence="1" id="KW-0812">Transmembrane</keyword>
<keyword evidence="1" id="KW-1133">Transmembrane helix</keyword>
<keyword evidence="1" id="KW-0472">Membrane</keyword>
<proteinExistence type="predicted"/>
<dbReference type="RefSeq" id="WP_377530919.1">
    <property type="nucleotide sequence ID" value="NZ_JBHTLD010000207.1"/>
</dbReference>
<feature type="transmembrane region" description="Helical" evidence="1">
    <location>
        <begin position="6"/>
        <end position="28"/>
    </location>
</feature>
<evidence type="ECO:0000256" key="1">
    <source>
        <dbReference type="SAM" id="Phobius"/>
    </source>
</evidence>
<reference evidence="3" key="1">
    <citation type="journal article" date="2019" name="Int. J. Syst. Evol. Microbiol.">
        <title>The Global Catalogue of Microorganisms (GCM) 10K type strain sequencing project: providing services to taxonomists for standard genome sequencing and annotation.</title>
        <authorList>
            <consortium name="The Broad Institute Genomics Platform"/>
            <consortium name="The Broad Institute Genome Sequencing Center for Infectious Disease"/>
            <person name="Wu L."/>
            <person name="Ma J."/>
        </authorList>
    </citation>
    <scope>NUCLEOTIDE SEQUENCE [LARGE SCALE GENOMIC DNA]</scope>
    <source>
        <strain evidence="3">JCM 31319</strain>
    </source>
</reference>
<organism evidence="2 3">
    <name type="scientific">Pontibacter rugosus</name>
    <dbReference type="NCBI Taxonomy" id="1745966"/>
    <lineage>
        <taxon>Bacteria</taxon>
        <taxon>Pseudomonadati</taxon>
        <taxon>Bacteroidota</taxon>
        <taxon>Cytophagia</taxon>
        <taxon>Cytophagales</taxon>
        <taxon>Hymenobacteraceae</taxon>
        <taxon>Pontibacter</taxon>
    </lineage>
</organism>
<gene>
    <name evidence="2" type="ORF">ACFQ2O_17730</name>
</gene>
<accession>A0ABW3SUB3</accession>
<feature type="transmembrane region" description="Helical" evidence="1">
    <location>
        <begin position="48"/>
        <end position="66"/>
    </location>
</feature>
<evidence type="ECO:0000313" key="2">
    <source>
        <dbReference type="EMBL" id="MFD1188057.1"/>
    </source>
</evidence>
<comment type="caution">
    <text evidence="2">The sequence shown here is derived from an EMBL/GenBank/DDBJ whole genome shotgun (WGS) entry which is preliminary data.</text>
</comment>
<keyword evidence="3" id="KW-1185">Reference proteome</keyword>
<dbReference type="EMBL" id="JBHTLD010000207">
    <property type="protein sequence ID" value="MFD1188057.1"/>
    <property type="molecule type" value="Genomic_DNA"/>
</dbReference>
<sequence length="67" mass="7013">MHLSRVPVEAAALGVALVVVDALLLHLVARERLLAAAALDVVAQRQSLVLLHLGVAVGVLCLQPVYP</sequence>
<protein>
    <submittedName>
        <fullName evidence="2">Uncharacterized protein</fullName>
    </submittedName>
</protein>